<dbReference type="EMBL" id="OZ034819">
    <property type="protein sequence ID" value="CAL1396074.1"/>
    <property type="molecule type" value="Genomic_DNA"/>
</dbReference>
<name>A0AAV2FCQ7_9ROSI</name>
<gene>
    <name evidence="1" type="ORF">LTRI10_LOCUS36461</name>
</gene>
<evidence type="ECO:0000313" key="2">
    <source>
        <dbReference type="Proteomes" id="UP001497516"/>
    </source>
</evidence>
<reference evidence="1 2" key="1">
    <citation type="submission" date="2024-04" db="EMBL/GenBank/DDBJ databases">
        <authorList>
            <person name="Fracassetti M."/>
        </authorList>
    </citation>
    <scope>NUCLEOTIDE SEQUENCE [LARGE SCALE GENOMIC DNA]</scope>
</reference>
<protein>
    <submittedName>
        <fullName evidence="1">Uncharacterized protein</fullName>
    </submittedName>
</protein>
<dbReference type="AlphaFoldDB" id="A0AAV2FCQ7"/>
<accession>A0AAV2FCQ7</accession>
<sequence length="73" mass="8397">MAELRVADPSRLHRRRGLTQIRKFSRVLRNLLLLEEIPSPPSLLLCVQICSYRSSLSSDAHNVNPVPYRPVFL</sequence>
<keyword evidence="2" id="KW-1185">Reference proteome</keyword>
<evidence type="ECO:0000313" key="1">
    <source>
        <dbReference type="EMBL" id="CAL1396074.1"/>
    </source>
</evidence>
<dbReference type="Proteomes" id="UP001497516">
    <property type="component" value="Chromosome 6"/>
</dbReference>
<organism evidence="1 2">
    <name type="scientific">Linum trigynum</name>
    <dbReference type="NCBI Taxonomy" id="586398"/>
    <lineage>
        <taxon>Eukaryota</taxon>
        <taxon>Viridiplantae</taxon>
        <taxon>Streptophyta</taxon>
        <taxon>Embryophyta</taxon>
        <taxon>Tracheophyta</taxon>
        <taxon>Spermatophyta</taxon>
        <taxon>Magnoliopsida</taxon>
        <taxon>eudicotyledons</taxon>
        <taxon>Gunneridae</taxon>
        <taxon>Pentapetalae</taxon>
        <taxon>rosids</taxon>
        <taxon>fabids</taxon>
        <taxon>Malpighiales</taxon>
        <taxon>Linaceae</taxon>
        <taxon>Linum</taxon>
    </lineage>
</organism>
<proteinExistence type="predicted"/>